<name>A0A7W3Y887_9LACO</name>
<sequence length="59" mass="6956">MENHSYQKWDVDMLLAINDEIEPLIQKVLNAVDGDKYSYKQKETALHVVNEILFHKLIN</sequence>
<evidence type="ECO:0000313" key="1">
    <source>
        <dbReference type="EMBL" id="MBB1069222.1"/>
    </source>
</evidence>
<gene>
    <name evidence="1" type="ORF">H5S40_03515</name>
</gene>
<evidence type="ECO:0000313" key="2">
    <source>
        <dbReference type="Proteomes" id="UP000518316"/>
    </source>
</evidence>
<reference evidence="1 2" key="1">
    <citation type="submission" date="2020-07" db="EMBL/GenBank/DDBJ databases">
        <title>Description of Limosilactobacillus balticus sp. nov., Limosilactobacillus agrestis sp. nov., Limosilactobacillus albertensis sp. nov., Limosilactobacillus rudii sp. nov., Limosilactobacillus fastidiosus sp. nov., five novel Limosilactobacillus species isolated from the vertebrate gastrointestinal tract, and proposal of 6 subspecies of Limosilactobacillus reuteri adapted to the gastrointestinal tract of specific vertebrate hosts.</title>
        <authorList>
            <person name="Li F."/>
            <person name="Cheng C."/>
            <person name="Zheng J."/>
            <person name="Quevedo R.M."/>
            <person name="Li J."/>
            <person name="Roos S."/>
            <person name="Gaenzle M.G."/>
            <person name="Walter J."/>
        </authorList>
    </citation>
    <scope>NUCLEOTIDE SEQUENCE [LARGE SCALE GENOMIC DNA]</scope>
    <source>
        <strain evidence="1 2">RRLNB_1_1</strain>
    </source>
</reference>
<dbReference type="RefSeq" id="WP_182597878.1">
    <property type="nucleotide sequence ID" value="NZ_JACIVC010000049.1"/>
</dbReference>
<protein>
    <submittedName>
        <fullName evidence="1">Uncharacterized protein</fullName>
    </submittedName>
</protein>
<dbReference type="Proteomes" id="UP000518316">
    <property type="component" value="Unassembled WGS sequence"/>
</dbReference>
<proteinExistence type="predicted"/>
<dbReference type="AlphaFoldDB" id="A0A7W3Y887"/>
<comment type="caution">
    <text evidence="1">The sequence shown here is derived from an EMBL/GenBank/DDBJ whole genome shotgun (WGS) entry which is preliminary data.</text>
</comment>
<accession>A0A7W3Y887</accession>
<keyword evidence="2" id="KW-1185">Reference proteome</keyword>
<organism evidence="1 2">
    <name type="scientific">Limosilactobacillus albertensis</name>
    <dbReference type="NCBI Taxonomy" id="2759752"/>
    <lineage>
        <taxon>Bacteria</taxon>
        <taxon>Bacillati</taxon>
        <taxon>Bacillota</taxon>
        <taxon>Bacilli</taxon>
        <taxon>Lactobacillales</taxon>
        <taxon>Lactobacillaceae</taxon>
        <taxon>Limosilactobacillus</taxon>
    </lineage>
</organism>
<dbReference type="EMBL" id="JACIVC010000049">
    <property type="protein sequence ID" value="MBB1069222.1"/>
    <property type="molecule type" value="Genomic_DNA"/>
</dbReference>